<accession>A0A4Q2KYD9</accession>
<proteinExistence type="predicted"/>
<evidence type="ECO:0000256" key="1">
    <source>
        <dbReference type="SAM" id="Phobius"/>
    </source>
</evidence>
<dbReference type="Proteomes" id="UP000289216">
    <property type="component" value="Unassembled WGS sequence"/>
</dbReference>
<feature type="transmembrane region" description="Helical" evidence="1">
    <location>
        <begin position="71"/>
        <end position="88"/>
    </location>
</feature>
<sequence length="131" mass="15786">MFRRIKKNFSDFCERIKENIVPSVNLIKQECKEQIKEKKEVLFFLKKIHKFSLILGMLSIFLQFWKFPFPHVGIPMGLSVFIVVYFLYRQEKENRHYQDILISPICTYLGYTFSLGVFSFIQTIYIMFQCC</sequence>
<comment type="caution">
    <text evidence="2">The sequence shown here is derived from an EMBL/GenBank/DDBJ whole genome shotgun (WGS) entry which is preliminary data.</text>
</comment>
<feature type="transmembrane region" description="Helical" evidence="1">
    <location>
        <begin position="48"/>
        <end position="65"/>
    </location>
</feature>
<evidence type="ECO:0000313" key="3">
    <source>
        <dbReference type="Proteomes" id="UP000289216"/>
    </source>
</evidence>
<dbReference type="AlphaFoldDB" id="A0A4Q2KYD9"/>
<evidence type="ECO:0000313" key="2">
    <source>
        <dbReference type="EMBL" id="RXZ70695.1"/>
    </source>
</evidence>
<organism evidence="2 3">
    <name type="scientific">Fusobacterium necrophorum</name>
    <dbReference type="NCBI Taxonomy" id="859"/>
    <lineage>
        <taxon>Bacteria</taxon>
        <taxon>Fusobacteriati</taxon>
        <taxon>Fusobacteriota</taxon>
        <taxon>Fusobacteriia</taxon>
        <taxon>Fusobacteriales</taxon>
        <taxon>Fusobacteriaceae</taxon>
        <taxon>Fusobacterium</taxon>
    </lineage>
</organism>
<gene>
    <name evidence="2" type="ORF">EPT53_03160</name>
</gene>
<dbReference type="RefSeq" id="WP_129490680.1">
    <property type="nucleotide sequence ID" value="NZ_SBAP01000006.1"/>
</dbReference>
<keyword evidence="1" id="KW-1133">Transmembrane helix</keyword>
<keyword evidence="1" id="KW-0472">Membrane</keyword>
<feature type="transmembrane region" description="Helical" evidence="1">
    <location>
        <begin position="100"/>
        <end position="128"/>
    </location>
</feature>
<reference evidence="2 3" key="1">
    <citation type="submission" date="2019-01" db="EMBL/GenBank/DDBJ databases">
        <title>Fusobacterium necrophorum Isolated From the Uterus of Dairy Cows.</title>
        <authorList>
            <person name="Francis A.M."/>
        </authorList>
    </citation>
    <scope>NUCLEOTIDE SEQUENCE [LARGE SCALE GENOMIC DNA]</scope>
    <source>
        <strain evidence="2 3">KG35</strain>
    </source>
</reference>
<dbReference type="EMBL" id="SBAP01000006">
    <property type="protein sequence ID" value="RXZ70695.1"/>
    <property type="molecule type" value="Genomic_DNA"/>
</dbReference>
<name>A0A4Q2KYD9_9FUSO</name>
<keyword evidence="1" id="KW-0812">Transmembrane</keyword>
<protein>
    <submittedName>
        <fullName evidence="2">Uncharacterized protein</fullName>
    </submittedName>
</protein>